<keyword evidence="3" id="KW-1133">Transmembrane helix</keyword>
<evidence type="ECO:0008006" key="8">
    <source>
        <dbReference type="Google" id="ProtNLM"/>
    </source>
</evidence>
<feature type="domain" description="AMP-dependent synthetase/ligase" evidence="4">
    <location>
        <begin position="56"/>
        <end position="419"/>
    </location>
</feature>
<dbReference type="InterPro" id="IPR020845">
    <property type="entry name" value="AMP-binding_CS"/>
</dbReference>
<dbReference type="InterPro" id="IPR000873">
    <property type="entry name" value="AMP-dep_synth/lig_dom"/>
</dbReference>
<gene>
    <name evidence="6" type="ORF">KI387_028438</name>
</gene>
<dbReference type="Pfam" id="PF13193">
    <property type="entry name" value="AMP-binding_C"/>
    <property type="match status" value="1"/>
</dbReference>
<evidence type="ECO:0000313" key="6">
    <source>
        <dbReference type="EMBL" id="KAH9296756.1"/>
    </source>
</evidence>
<evidence type="ECO:0000259" key="4">
    <source>
        <dbReference type="Pfam" id="PF00501"/>
    </source>
</evidence>
<dbReference type="InterPro" id="IPR042099">
    <property type="entry name" value="ANL_N_sf"/>
</dbReference>
<evidence type="ECO:0000256" key="1">
    <source>
        <dbReference type="ARBA" id="ARBA00006432"/>
    </source>
</evidence>
<comment type="caution">
    <text evidence="6">The sequence shown here is derived from an EMBL/GenBank/DDBJ whole genome shotgun (WGS) entry which is preliminary data.</text>
</comment>
<dbReference type="Proteomes" id="UP000824469">
    <property type="component" value="Unassembled WGS sequence"/>
</dbReference>
<sequence length="639" mass="70575">MANSSNNKTPNFHIDPNSGFCESNGIYYSKRNPVSLPSPHQQLDITTYIFSHDHNTDIAFIDAPSGTRLSYSALRSNVKALAAGLRRLGIRKRDMVLLISPNSIHIPGIYLAVLSIGAIVTTSNPVNTEADIQNQVRDSNPVIIFTVPYLLQKLGSTATPIVLIGETESPNSSSFCRLSALLGAVDTDLGTESIDQGVRKSEPVRQRVAIKQEDTATLLYSSGTTGKSKGVILTHRNYIAIIAANRARYEMQGVYLCSIPLFHIYGLRFTLCSLAAGATIVVMPKFDMNEMLHNIEKYRVTLLPTVPTVLSALAKSSEVTKYDLSSLQQIGLGGAPVGMDVMKDFSAKFPRIQLRQGYGLTETTASVVYTNSDEENLHYGSVGLLSDVVEAKVVDPVSAKALPPNHRGELWLRGPTVMKEQDNEPDLQEFQDAQEKQSPIEDSVPQEIQPKMSPHALAGYFGNKEATLATLDLEGWLKTGDLCYIDQEGFVFVVDRLKDMIKYKAHQVAPAELEELLLTRPEISEAAVIPYPDQEAGQIPMAYIVKNSHGKLSEKDVINFIAKQKKLLDKIILAQGKKFVYASKEDVMKTLKRCEKGNSRARAARLIATQARQHLQEIKEKMWANDARKPTPTKEDSME</sequence>
<dbReference type="InterPro" id="IPR045851">
    <property type="entry name" value="AMP-bd_C_sf"/>
</dbReference>
<feature type="domain" description="AMP-binding enzyme C-terminal" evidence="5">
    <location>
        <begin position="512"/>
        <end position="564"/>
    </location>
</feature>
<proteinExistence type="inferred from homology"/>
<dbReference type="PANTHER" id="PTHR24096">
    <property type="entry name" value="LONG-CHAIN-FATTY-ACID--COA LIGASE"/>
    <property type="match status" value="1"/>
</dbReference>
<feature type="transmembrane region" description="Helical" evidence="3">
    <location>
        <begin position="95"/>
        <end position="120"/>
    </location>
</feature>
<dbReference type="SUPFAM" id="SSF56801">
    <property type="entry name" value="Acetyl-CoA synthetase-like"/>
    <property type="match status" value="2"/>
</dbReference>
<evidence type="ECO:0000259" key="5">
    <source>
        <dbReference type="Pfam" id="PF13193"/>
    </source>
</evidence>
<dbReference type="CDD" id="cd05904">
    <property type="entry name" value="4CL"/>
    <property type="match status" value="1"/>
</dbReference>
<dbReference type="PANTHER" id="PTHR24096:SF413">
    <property type="entry name" value="PEROXISOMAL OPC-8:0-COA LIGASE 1"/>
    <property type="match status" value="1"/>
</dbReference>
<keyword evidence="3" id="KW-0812">Transmembrane</keyword>
<keyword evidence="7" id="KW-1185">Reference proteome</keyword>
<dbReference type="FunFam" id="3.40.50.12780:FF:000003">
    <property type="entry name" value="Long-chain-fatty-acid--CoA ligase FadD"/>
    <property type="match status" value="1"/>
</dbReference>
<accession>A0AA38FCY9</accession>
<evidence type="ECO:0000256" key="2">
    <source>
        <dbReference type="ARBA" id="ARBA00022598"/>
    </source>
</evidence>
<dbReference type="AlphaFoldDB" id="A0AA38FCY9"/>
<evidence type="ECO:0000256" key="3">
    <source>
        <dbReference type="SAM" id="Phobius"/>
    </source>
</evidence>
<name>A0AA38FCY9_TAXCH</name>
<dbReference type="InterPro" id="IPR025110">
    <property type="entry name" value="AMP-bd_C"/>
</dbReference>
<evidence type="ECO:0000313" key="7">
    <source>
        <dbReference type="Proteomes" id="UP000824469"/>
    </source>
</evidence>
<dbReference type="PROSITE" id="PS00455">
    <property type="entry name" value="AMP_BINDING"/>
    <property type="match status" value="1"/>
</dbReference>
<dbReference type="GO" id="GO:0016405">
    <property type="term" value="F:CoA-ligase activity"/>
    <property type="evidence" value="ECO:0007669"/>
    <property type="project" value="TreeGrafter"/>
</dbReference>
<keyword evidence="2" id="KW-0436">Ligase</keyword>
<dbReference type="Gene3D" id="3.30.300.30">
    <property type="match status" value="1"/>
</dbReference>
<organism evidence="6 7">
    <name type="scientific">Taxus chinensis</name>
    <name type="common">Chinese yew</name>
    <name type="synonym">Taxus wallichiana var. chinensis</name>
    <dbReference type="NCBI Taxonomy" id="29808"/>
    <lineage>
        <taxon>Eukaryota</taxon>
        <taxon>Viridiplantae</taxon>
        <taxon>Streptophyta</taxon>
        <taxon>Embryophyta</taxon>
        <taxon>Tracheophyta</taxon>
        <taxon>Spermatophyta</taxon>
        <taxon>Pinopsida</taxon>
        <taxon>Pinidae</taxon>
        <taxon>Conifers II</taxon>
        <taxon>Cupressales</taxon>
        <taxon>Taxaceae</taxon>
        <taxon>Taxus</taxon>
    </lineage>
</organism>
<dbReference type="Pfam" id="PF00501">
    <property type="entry name" value="AMP-binding"/>
    <property type="match status" value="1"/>
</dbReference>
<comment type="similarity">
    <text evidence="1">Belongs to the ATP-dependent AMP-binding enzyme family.</text>
</comment>
<reference evidence="6 7" key="1">
    <citation type="journal article" date="2021" name="Nat. Plants">
        <title>The Taxus genome provides insights into paclitaxel biosynthesis.</title>
        <authorList>
            <person name="Xiong X."/>
            <person name="Gou J."/>
            <person name="Liao Q."/>
            <person name="Li Y."/>
            <person name="Zhou Q."/>
            <person name="Bi G."/>
            <person name="Li C."/>
            <person name="Du R."/>
            <person name="Wang X."/>
            <person name="Sun T."/>
            <person name="Guo L."/>
            <person name="Liang H."/>
            <person name="Lu P."/>
            <person name="Wu Y."/>
            <person name="Zhang Z."/>
            <person name="Ro D.K."/>
            <person name="Shang Y."/>
            <person name="Huang S."/>
            <person name="Yan J."/>
        </authorList>
    </citation>
    <scope>NUCLEOTIDE SEQUENCE [LARGE SCALE GENOMIC DNA]</scope>
    <source>
        <strain evidence="6">Ta-2019</strain>
    </source>
</reference>
<protein>
    <recommendedName>
        <fullName evidence="8">4-coumarate--CoA ligase</fullName>
    </recommendedName>
</protein>
<keyword evidence="3" id="KW-0472">Membrane</keyword>
<dbReference type="EMBL" id="JAHRHJ020000010">
    <property type="protein sequence ID" value="KAH9296756.1"/>
    <property type="molecule type" value="Genomic_DNA"/>
</dbReference>
<dbReference type="Gene3D" id="3.40.50.12780">
    <property type="entry name" value="N-terminal domain of ligase-like"/>
    <property type="match status" value="2"/>
</dbReference>
<dbReference type="OMA" id="QTHRITI"/>